<evidence type="ECO:0000256" key="1">
    <source>
        <dbReference type="SAM" id="MobiDB-lite"/>
    </source>
</evidence>
<organism evidence="2 3">
    <name type="scientific">Suillus luteus UH-Slu-Lm8-n1</name>
    <dbReference type="NCBI Taxonomy" id="930992"/>
    <lineage>
        <taxon>Eukaryota</taxon>
        <taxon>Fungi</taxon>
        <taxon>Dikarya</taxon>
        <taxon>Basidiomycota</taxon>
        <taxon>Agaricomycotina</taxon>
        <taxon>Agaricomycetes</taxon>
        <taxon>Agaricomycetidae</taxon>
        <taxon>Boletales</taxon>
        <taxon>Suillineae</taxon>
        <taxon>Suillaceae</taxon>
        <taxon>Suillus</taxon>
    </lineage>
</organism>
<reference evidence="2 3" key="1">
    <citation type="submission" date="2014-04" db="EMBL/GenBank/DDBJ databases">
        <authorList>
            <consortium name="DOE Joint Genome Institute"/>
            <person name="Kuo A."/>
            <person name="Ruytinx J."/>
            <person name="Rineau F."/>
            <person name="Colpaert J."/>
            <person name="Kohler A."/>
            <person name="Nagy L.G."/>
            <person name="Floudas D."/>
            <person name="Copeland A."/>
            <person name="Barry K.W."/>
            <person name="Cichocki N."/>
            <person name="Veneault-Fourrey C."/>
            <person name="LaButti K."/>
            <person name="Lindquist E.A."/>
            <person name="Lipzen A."/>
            <person name="Lundell T."/>
            <person name="Morin E."/>
            <person name="Murat C."/>
            <person name="Sun H."/>
            <person name="Tunlid A."/>
            <person name="Henrissat B."/>
            <person name="Grigoriev I.V."/>
            <person name="Hibbett D.S."/>
            <person name="Martin F."/>
            <person name="Nordberg H.P."/>
            <person name="Cantor M.N."/>
            <person name="Hua S.X."/>
        </authorList>
    </citation>
    <scope>NUCLEOTIDE SEQUENCE [LARGE SCALE GENOMIC DNA]</scope>
    <source>
        <strain evidence="2 3">UH-Slu-Lm8-n1</strain>
    </source>
</reference>
<evidence type="ECO:0000313" key="3">
    <source>
        <dbReference type="Proteomes" id="UP000054485"/>
    </source>
</evidence>
<protein>
    <submittedName>
        <fullName evidence="2">Uncharacterized protein</fullName>
    </submittedName>
</protein>
<name>A0A0D0AUG0_9AGAM</name>
<evidence type="ECO:0000313" key="2">
    <source>
        <dbReference type="EMBL" id="KIK35508.1"/>
    </source>
</evidence>
<accession>A0A0D0AUG0</accession>
<sequence>MVNCRSTLKFKPSDSAPLIAPSTGRVQTGPTAFSTKRQPDSNFSNIIEQDPRRHSRMEYLLCS</sequence>
<feature type="region of interest" description="Disordered" evidence="1">
    <location>
        <begin position="13"/>
        <end position="50"/>
    </location>
</feature>
<dbReference type="InParanoid" id="A0A0D0AUG0"/>
<dbReference type="EMBL" id="KN835616">
    <property type="protein sequence ID" value="KIK35508.1"/>
    <property type="molecule type" value="Genomic_DNA"/>
</dbReference>
<dbReference type="AlphaFoldDB" id="A0A0D0AUG0"/>
<gene>
    <name evidence="2" type="ORF">CY34DRAFT_570096</name>
</gene>
<proteinExistence type="predicted"/>
<keyword evidence="3" id="KW-1185">Reference proteome</keyword>
<feature type="compositionally biased region" description="Polar residues" evidence="1">
    <location>
        <begin position="24"/>
        <end position="47"/>
    </location>
</feature>
<dbReference type="HOGENOM" id="CLU_2887354_0_0_1"/>
<dbReference type="Proteomes" id="UP000054485">
    <property type="component" value="Unassembled WGS sequence"/>
</dbReference>
<reference evidence="3" key="2">
    <citation type="submission" date="2015-01" db="EMBL/GenBank/DDBJ databases">
        <title>Evolutionary Origins and Diversification of the Mycorrhizal Mutualists.</title>
        <authorList>
            <consortium name="DOE Joint Genome Institute"/>
            <consortium name="Mycorrhizal Genomics Consortium"/>
            <person name="Kohler A."/>
            <person name="Kuo A."/>
            <person name="Nagy L.G."/>
            <person name="Floudas D."/>
            <person name="Copeland A."/>
            <person name="Barry K.W."/>
            <person name="Cichocki N."/>
            <person name="Veneault-Fourrey C."/>
            <person name="LaButti K."/>
            <person name="Lindquist E.A."/>
            <person name="Lipzen A."/>
            <person name="Lundell T."/>
            <person name="Morin E."/>
            <person name="Murat C."/>
            <person name="Riley R."/>
            <person name="Ohm R."/>
            <person name="Sun H."/>
            <person name="Tunlid A."/>
            <person name="Henrissat B."/>
            <person name="Grigoriev I.V."/>
            <person name="Hibbett D.S."/>
            <person name="Martin F."/>
        </authorList>
    </citation>
    <scope>NUCLEOTIDE SEQUENCE [LARGE SCALE GENOMIC DNA]</scope>
    <source>
        <strain evidence="3">UH-Slu-Lm8-n1</strain>
    </source>
</reference>